<dbReference type="Proteomes" id="UP000244005">
    <property type="component" value="Unassembled WGS sequence"/>
</dbReference>
<dbReference type="AlphaFoldDB" id="A0A2R6VXE3"/>
<dbReference type="EMBL" id="KZ775220">
    <property type="protein sequence ID" value="PTQ26266.1"/>
    <property type="molecule type" value="Genomic_DNA"/>
</dbReference>
<name>A0A2R6VXE3_MARPO</name>
<evidence type="ECO:0000313" key="1">
    <source>
        <dbReference type="EMBL" id="PTQ26266.1"/>
    </source>
</evidence>
<gene>
    <name evidence="1" type="ORF">MARPO_3714s0001</name>
</gene>
<protein>
    <submittedName>
        <fullName evidence="1">Uncharacterized protein</fullName>
    </submittedName>
</protein>
<accession>A0A2R6VXE3</accession>
<sequence>MSAVETFLFPGPENLSLRRFYLNSGLDFIYWTFSKNGSELSQQFDTKCASSSPTRTCILIQAVCNLQS</sequence>
<evidence type="ECO:0000313" key="2">
    <source>
        <dbReference type="Proteomes" id="UP000244005"/>
    </source>
</evidence>
<reference evidence="2" key="1">
    <citation type="journal article" date="2017" name="Cell">
        <title>Insights into land plant evolution garnered from the Marchantia polymorpha genome.</title>
        <authorList>
            <person name="Bowman J.L."/>
            <person name="Kohchi T."/>
            <person name="Yamato K.T."/>
            <person name="Jenkins J."/>
            <person name="Shu S."/>
            <person name="Ishizaki K."/>
            <person name="Yamaoka S."/>
            <person name="Nishihama R."/>
            <person name="Nakamura Y."/>
            <person name="Berger F."/>
            <person name="Adam C."/>
            <person name="Aki S.S."/>
            <person name="Althoff F."/>
            <person name="Araki T."/>
            <person name="Arteaga-Vazquez M.A."/>
            <person name="Balasubrmanian S."/>
            <person name="Barry K."/>
            <person name="Bauer D."/>
            <person name="Boehm C.R."/>
            <person name="Briginshaw L."/>
            <person name="Caballero-Perez J."/>
            <person name="Catarino B."/>
            <person name="Chen F."/>
            <person name="Chiyoda S."/>
            <person name="Chovatia M."/>
            <person name="Davies K.M."/>
            <person name="Delmans M."/>
            <person name="Demura T."/>
            <person name="Dierschke T."/>
            <person name="Dolan L."/>
            <person name="Dorantes-Acosta A.E."/>
            <person name="Eklund D.M."/>
            <person name="Florent S.N."/>
            <person name="Flores-Sandoval E."/>
            <person name="Fujiyama A."/>
            <person name="Fukuzawa H."/>
            <person name="Galik B."/>
            <person name="Grimanelli D."/>
            <person name="Grimwood J."/>
            <person name="Grossniklaus U."/>
            <person name="Hamada T."/>
            <person name="Haseloff J."/>
            <person name="Hetherington A.J."/>
            <person name="Higo A."/>
            <person name="Hirakawa Y."/>
            <person name="Hundley H.N."/>
            <person name="Ikeda Y."/>
            <person name="Inoue K."/>
            <person name="Inoue S.I."/>
            <person name="Ishida S."/>
            <person name="Jia Q."/>
            <person name="Kakita M."/>
            <person name="Kanazawa T."/>
            <person name="Kawai Y."/>
            <person name="Kawashima T."/>
            <person name="Kennedy M."/>
            <person name="Kinose K."/>
            <person name="Kinoshita T."/>
            <person name="Kohara Y."/>
            <person name="Koide E."/>
            <person name="Komatsu K."/>
            <person name="Kopischke S."/>
            <person name="Kubo M."/>
            <person name="Kyozuka J."/>
            <person name="Lagercrantz U."/>
            <person name="Lin S.S."/>
            <person name="Lindquist E."/>
            <person name="Lipzen A.M."/>
            <person name="Lu C.W."/>
            <person name="De Luna E."/>
            <person name="Martienssen R.A."/>
            <person name="Minamino N."/>
            <person name="Mizutani M."/>
            <person name="Mizutani M."/>
            <person name="Mochizuki N."/>
            <person name="Monte I."/>
            <person name="Mosher R."/>
            <person name="Nagasaki H."/>
            <person name="Nakagami H."/>
            <person name="Naramoto S."/>
            <person name="Nishitani K."/>
            <person name="Ohtani M."/>
            <person name="Okamoto T."/>
            <person name="Okumura M."/>
            <person name="Phillips J."/>
            <person name="Pollak B."/>
            <person name="Reinders A."/>
            <person name="Rovekamp M."/>
            <person name="Sano R."/>
            <person name="Sawa S."/>
            <person name="Schmid M.W."/>
            <person name="Shirakawa M."/>
            <person name="Solano R."/>
            <person name="Spunde A."/>
            <person name="Suetsugu N."/>
            <person name="Sugano S."/>
            <person name="Sugiyama A."/>
            <person name="Sun R."/>
            <person name="Suzuki Y."/>
            <person name="Takenaka M."/>
            <person name="Takezawa D."/>
            <person name="Tomogane H."/>
            <person name="Tsuzuki M."/>
            <person name="Ueda T."/>
            <person name="Umeda M."/>
            <person name="Ward J.M."/>
            <person name="Watanabe Y."/>
            <person name="Yazaki K."/>
            <person name="Yokoyama R."/>
            <person name="Yoshitake Y."/>
            <person name="Yotsui I."/>
            <person name="Zachgo S."/>
            <person name="Schmutz J."/>
        </authorList>
    </citation>
    <scope>NUCLEOTIDE SEQUENCE [LARGE SCALE GENOMIC DNA]</scope>
    <source>
        <strain evidence="2">Tak-1</strain>
    </source>
</reference>
<keyword evidence="2" id="KW-1185">Reference proteome</keyword>
<organism evidence="1 2">
    <name type="scientific">Marchantia polymorpha</name>
    <name type="common">Common liverwort</name>
    <name type="synonym">Marchantia aquatica</name>
    <dbReference type="NCBI Taxonomy" id="3197"/>
    <lineage>
        <taxon>Eukaryota</taxon>
        <taxon>Viridiplantae</taxon>
        <taxon>Streptophyta</taxon>
        <taxon>Embryophyta</taxon>
        <taxon>Marchantiophyta</taxon>
        <taxon>Marchantiopsida</taxon>
        <taxon>Marchantiidae</taxon>
        <taxon>Marchantiales</taxon>
        <taxon>Marchantiaceae</taxon>
        <taxon>Marchantia</taxon>
    </lineage>
</organism>
<proteinExistence type="predicted"/>